<evidence type="ECO:0000256" key="3">
    <source>
        <dbReference type="ARBA" id="ARBA00022833"/>
    </source>
</evidence>
<dbReference type="AlphaFoldDB" id="A0A433TIY5"/>
<gene>
    <name evidence="5" type="ORF">EGW08_010773</name>
</gene>
<dbReference type="InterPro" id="IPR001965">
    <property type="entry name" value="Znf_PHD"/>
</dbReference>
<sequence length="307" mass="35212">MSSDRSKARQTKKENSLCGKCDKEVGKKDLGLKCDLCEVWHHILCENVGEALYKAIQDADKDKDTSQGLHWFCKKCNKFARGFMASLSRLSARQDALENKVKDFETTVTQKFEEVDASHEELTERLDTVVGDTTKESIKEIEDRDSRKTHVILFGVEESTESDTEIRKGEDMKLAGEIIHKGLECEAVIMQTRRLGKSKTDEATSEKGKGPRPLLVQVQTQSQAQNIMKSGRKLKEHKDKRFHQIVVKKDMTFLERQEMRNLVTLRNQKRVETEAKGGNEIWAIRRNKVVNIARVEEGVLQRHKDKI</sequence>
<dbReference type="OrthoDB" id="7480989at2759"/>
<keyword evidence="6" id="KW-1185">Reference proteome</keyword>
<dbReference type="Gene3D" id="3.30.40.10">
    <property type="entry name" value="Zinc/RING finger domain, C3HC4 (zinc finger)"/>
    <property type="match status" value="1"/>
</dbReference>
<proteinExistence type="predicted"/>
<organism evidence="5 6">
    <name type="scientific">Elysia chlorotica</name>
    <name type="common">Eastern emerald elysia</name>
    <name type="synonym">Sea slug</name>
    <dbReference type="NCBI Taxonomy" id="188477"/>
    <lineage>
        <taxon>Eukaryota</taxon>
        <taxon>Metazoa</taxon>
        <taxon>Spiralia</taxon>
        <taxon>Lophotrochozoa</taxon>
        <taxon>Mollusca</taxon>
        <taxon>Gastropoda</taxon>
        <taxon>Heterobranchia</taxon>
        <taxon>Euthyneura</taxon>
        <taxon>Panpulmonata</taxon>
        <taxon>Sacoglossa</taxon>
        <taxon>Placobranchoidea</taxon>
        <taxon>Plakobranchidae</taxon>
        <taxon>Elysia</taxon>
    </lineage>
</organism>
<dbReference type="PANTHER" id="PTHR37445:SF3">
    <property type="entry name" value="ZINC FINGER PHD-TYPE DOMAIN-CONTAINING PROTEIN"/>
    <property type="match status" value="1"/>
</dbReference>
<reference evidence="5 6" key="1">
    <citation type="submission" date="2019-01" db="EMBL/GenBank/DDBJ databases">
        <title>A draft genome assembly of the solar-powered sea slug Elysia chlorotica.</title>
        <authorList>
            <person name="Cai H."/>
            <person name="Li Q."/>
            <person name="Fang X."/>
            <person name="Li J."/>
            <person name="Curtis N.E."/>
            <person name="Altenburger A."/>
            <person name="Shibata T."/>
            <person name="Feng M."/>
            <person name="Maeda T."/>
            <person name="Schwartz J.A."/>
            <person name="Shigenobu S."/>
            <person name="Lundholm N."/>
            <person name="Nishiyama T."/>
            <person name="Yang H."/>
            <person name="Hasebe M."/>
            <person name="Li S."/>
            <person name="Pierce S.K."/>
            <person name="Wang J."/>
        </authorList>
    </citation>
    <scope>NUCLEOTIDE SEQUENCE [LARGE SCALE GENOMIC DNA]</scope>
    <source>
        <strain evidence="5">EC2010</strain>
        <tissue evidence="5">Whole organism of an adult</tissue>
    </source>
</reference>
<feature type="domain" description="Zinc finger PHD-type" evidence="4">
    <location>
        <begin position="17"/>
        <end position="77"/>
    </location>
</feature>
<dbReference type="GO" id="GO:0008270">
    <property type="term" value="F:zinc ion binding"/>
    <property type="evidence" value="ECO:0007669"/>
    <property type="project" value="UniProtKB-KW"/>
</dbReference>
<evidence type="ECO:0000256" key="1">
    <source>
        <dbReference type="ARBA" id="ARBA00022723"/>
    </source>
</evidence>
<keyword evidence="2" id="KW-0863">Zinc-finger</keyword>
<name>A0A433TIY5_ELYCH</name>
<accession>A0A433TIY5</accession>
<dbReference type="SMART" id="SM00249">
    <property type="entry name" value="PHD"/>
    <property type="match status" value="1"/>
</dbReference>
<dbReference type="STRING" id="188477.A0A433TIY5"/>
<evidence type="ECO:0000259" key="4">
    <source>
        <dbReference type="SMART" id="SM00249"/>
    </source>
</evidence>
<dbReference type="PROSITE" id="PS01359">
    <property type="entry name" value="ZF_PHD_1"/>
    <property type="match status" value="1"/>
</dbReference>
<dbReference type="InterPro" id="IPR011011">
    <property type="entry name" value="Znf_FYVE_PHD"/>
</dbReference>
<dbReference type="EMBL" id="RQTK01000336">
    <property type="protein sequence ID" value="RUS81475.1"/>
    <property type="molecule type" value="Genomic_DNA"/>
</dbReference>
<evidence type="ECO:0000313" key="5">
    <source>
        <dbReference type="EMBL" id="RUS81475.1"/>
    </source>
</evidence>
<comment type="caution">
    <text evidence="5">The sequence shown here is derived from an EMBL/GenBank/DDBJ whole genome shotgun (WGS) entry which is preliminary data.</text>
</comment>
<evidence type="ECO:0000313" key="6">
    <source>
        <dbReference type="Proteomes" id="UP000271974"/>
    </source>
</evidence>
<protein>
    <recommendedName>
        <fullName evidence="4">Zinc finger PHD-type domain-containing protein</fullName>
    </recommendedName>
</protein>
<keyword evidence="3" id="KW-0862">Zinc</keyword>
<dbReference type="SUPFAM" id="SSF57903">
    <property type="entry name" value="FYVE/PHD zinc finger"/>
    <property type="match status" value="1"/>
</dbReference>
<keyword evidence="1" id="KW-0479">Metal-binding</keyword>
<evidence type="ECO:0000256" key="2">
    <source>
        <dbReference type="ARBA" id="ARBA00022771"/>
    </source>
</evidence>
<dbReference type="InterPro" id="IPR019786">
    <property type="entry name" value="Zinc_finger_PHD-type_CS"/>
</dbReference>
<dbReference type="PANTHER" id="PTHR37445">
    <property type="entry name" value="PROTEIN CBG24663"/>
    <property type="match status" value="1"/>
</dbReference>
<dbReference type="InterPro" id="IPR013083">
    <property type="entry name" value="Znf_RING/FYVE/PHD"/>
</dbReference>
<dbReference type="Proteomes" id="UP000271974">
    <property type="component" value="Unassembled WGS sequence"/>
</dbReference>